<sequence length="582" mass="60342">MTSAQRRARLALPAALAALTLGGGVLGAVSAQAAPVPHPDARTLREPAAPSAAELRARVADVRAALRKGAGQDDPEPAAVTAAPQPAPSGSPRRTVDPKIISGKSAAINEAPWMVQLYYENGDDSFFCGGTLVAPNKVLTAAHCAYGSDWTSRGAVLAGSAKLFDDNATVVGVTRQWVEPTFNDVTLDNDVAVLTLSAPLPYKTLPVTPATDTASYKAGTAATVYGWGRTSSTKDDLAPTLQKATVPVRADSSCASYYGGEFTPRNMFCAGNAASGQDAGTVTACNGDSGGPLVVGGRIVGVVSWGVTDCVAKGAYGVFAKAASYTGRIAPRLDDADLNDDGRADLLARTTGGELFEYYSRGTTLGGRESYGNWSDVNLVRQADLKRDGVFEYLYRTTKGDLGWYHLDERTMTFVRTRIGGGWGAMKSLAVPGDLTGDGAADLLAVDASGVMWTYPGRGDGTFGARVRVGGGWGTMTLTGRGDYTGDGRADLLARDTAGRLYVYPGTGSASAPFGARTLIGGGWTFTAFAATGDVNGDGRADLFARDSAGTLWLYPGRGSASAPFAARVKIGGGWNAFNLFG</sequence>
<organism evidence="8 9">
    <name type="scientific">Streptomyces pyxinae</name>
    <dbReference type="NCBI Taxonomy" id="2970734"/>
    <lineage>
        <taxon>Bacteria</taxon>
        <taxon>Bacillati</taxon>
        <taxon>Actinomycetota</taxon>
        <taxon>Actinomycetes</taxon>
        <taxon>Kitasatosporales</taxon>
        <taxon>Streptomycetaceae</taxon>
        <taxon>Streptomyces</taxon>
    </lineage>
</organism>
<gene>
    <name evidence="8" type="ORF">NX801_00865</name>
</gene>
<dbReference type="InterPro" id="IPR001254">
    <property type="entry name" value="Trypsin_dom"/>
</dbReference>
<dbReference type="PROSITE" id="PS00134">
    <property type="entry name" value="TRYPSIN_HIS"/>
    <property type="match status" value="1"/>
</dbReference>
<feature type="chain" id="PRO_5045524338" evidence="6">
    <location>
        <begin position="34"/>
        <end position="582"/>
    </location>
</feature>
<dbReference type="Proteomes" id="UP001431313">
    <property type="component" value="Unassembled WGS sequence"/>
</dbReference>
<dbReference type="PROSITE" id="PS00135">
    <property type="entry name" value="TRYPSIN_SER"/>
    <property type="match status" value="1"/>
</dbReference>
<dbReference type="EC" id="3.4.21.-" evidence="8"/>
<proteinExistence type="inferred from homology"/>
<dbReference type="SMART" id="SM00020">
    <property type="entry name" value="Tryp_SPc"/>
    <property type="match status" value="1"/>
</dbReference>
<comment type="caution">
    <text evidence="8">The sequence shown here is derived from an EMBL/GenBank/DDBJ whole genome shotgun (WGS) entry which is preliminary data.</text>
</comment>
<dbReference type="PANTHER" id="PTHR24276:SF98">
    <property type="entry name" value="FI18310P1-RELATED"/>
    <property type="match status" value="1"/>
</dbReference>
<dbReference type="InterPro" id="IPR006311">
    <property type="entry name" value="TAT_signal"/>
</dbReference>
<keyword evidence="3" id="KW-1015">Disulfide bond</keyword>
<evidence type="ECO:0000259" key="7">
    <source>
        <dbReference type="PROSITE" id="PS50240"/>
    </source>
</evidence>
<evidence type="ECO:0000256" key="3">
    <source>
        <dbReference type="ARBA" id="ARBA00023157"/>
    </source>
</evidence>
<accession>A0ABT2CA03</accession>
<evidence type="ECO:0000256" key="6">
    <source>
        <dbReference type="SAM" id="SignalP"/>
    </source>
</evidence>
<dbReference type="SUPFAM" id="SSF50494">
    <property type="entry name" value="Trypsin-like serine proteases"/>
    <property type="match status" value="1"/>
</dbReference>
<reference evidence="8" key="1">
    <citation type="submission" date="2022-08" db="EMBL/GenBank/DDBJ databases">
        <authorList>
            <person name="Somphong A."/>
            <person name="Phongsopitanun W."/>
        </authorList>
    </citation>
    <scope>NUCLEOTIDE SEQUENCE</scope>
    <source>
        <strain evidence="8">LP05-1</strain>
    </source>
</reference>
<comment type="similarity">
    <text evidence="1">Belongs to the peptidase S1 family.</text>
</comment>
<evidence type="ECO:0000256" key="5">
    <source>
        <dbReference type="SAM" id="MobiDB-lite"/>
    </source>
</evidence>
<dbReference type="Gene3D" id="2.130.10.130">
    <property type="entry name" value="Integrin alpha, N-terminal"/>
    <property type="match status" value="1"/>
</dbReference>
<dbReference type="PANTHER" id="PTHR24276">
    <property type="entry name" value="POLYSERASE-RELATED"/>
    <property type="match status" value="1"/>
</dbReference>
<dbReference type="PRINTS" id="PR00722">
    <property type="entry name" value="CHYMOTRYPSIN"/>
</dbReference>
<evidence type="ECO:0000256" key="2">
    <source>
        <dbReference type="ARBA" id="ARBA00022729"/>
    </source>
</evidence>
<dbReference type="InterPro" id="IPR013517">
    <property type="entry name" value="FG-GAP"/>
</dbReference>
<dbReference type="SUPFAM" id="SSF69318">
    <property type="entry name" value="Integrin alpha N-terminal domain"/>
    <property type="match status" value="1"/>
</dbReference>
<dbReference type="EMBL" id="JANUGQ010000001">
    <property type="protein sequence ID" value="MCS0634239.1"/>
    <property type="molecule type" value="Genomic_DNA"/>
</dbReference>
<dbReference type="InterPro" id="IPR028994">
    <property type="entry name" value="Integrin_alpha_N"/>
</dbReference>
<feature type="domain" description="Peptidase S1" evidence="7">
    <location>
        <begin position="100"/>
        <end position="380"/>
    </location>
</feature>
<dbReference type="InterPro" id="IPR009003">
    <property type="entry name" value="Peptidase_S1_PA"/>
</dbReference>
<evidence type="ECO:0000313" key="8">
    <source>
        <dbReference type="EMBL" id="MCS0634239.1"/>
    </source>
</evidence>
<keyword evidence="4" id="KW-0720">Serine protease</keyword>
<name>A0ABT2CA03_9ACTN</name>
<keyword evidence="9" id="KW-1185">Reference proteome</keyword>
<dbReference type="InterPro" id="IPR001314">
    <property type="entry name" value="Peptidase_S1A"/>
</dbReference>
<protein>
    <submittedName>
        <fullName evidence="8">Trypsin-like serine protease</fullName>
        <ecNumber evidence="8">3.4.21.-</ecNumber>
    </submittedName>
</protein>
<dbReference type="InterPro" id="IPR050430">
    <property type="entry name" value="Peptidase_S1"/>
</dbReference>
<keyword evidence="2 6" id="KW-0732">Signal</keyword>
<dbReference type="GO" id="GO:0016787">
    <property type="term" value="F:hydrolase activity"/>
    <property type="evidence" value="ECO:0007669"/>
    <property type="project" value="UniProtKB-KW"/>
</dbReference>
<dbReference type="Pfam" id="PF13517">
    <property type="entry name" value="FG-GAP_3"/>
    <property type="match status" value="1"/>
</dbReference>
<dbReference type="PROSITE" id="PS51318">
    <property type="entry name" value="TAT"/>
    <property type="match status" value="1"/>
</dbReference>
<evidence type="ECO:0000256" key="1">
    <source>
        <dbReference type="ARBA" id="ARBA00007664"/>
    </source>
</evidence>
<dbReference type="RefSeq" id="WP_258784770.1">
    <property type="nucleotide sequence ID" value="NZ_JANUGQ010000001.1"/>
</dbReference>
<dbReference type="PROSITE" id="PS50240">
    <property type="entry name" value="TRYPSIN_DOM"/>
    <property type="match status" value="1"/>
</dbReference>
<keyword evidence="4" id="KW-0645">Protease</keyword>
<dbReference type="CDD" id="cd00190">
    <property type="entry name" value="Tryp_SPc"/>
    <property type="match status" value="1"/>
</dbReference>
<evidence type="ECO:0000256" key="4">
    <source>
        <dbReference type="RuleBase" id="RU363034"/>
    </source>
</evidence>
<dbReference type="InterPro" id="IPR033116">
    <property type="entry name" value="TRYPSIN_SER"/>
</dbReference>
<keyword evidence="4 8" id="KW-0378">Hydrolase</keyword>
<dbReference type="InterPro" id="IPR018114">
    <property type="entry name" value="TRYPSIN_HIS"/>
</dbReference>
<dbReference type="Gene3D" id="2.40.10.10">
    <property type="entry name" value="Trypsin-like serine proteases"/>
    <property type="match status" value="1"/>
</dbReference>
<feature type="region of interest" description="Disordered" evidence="5">
    <location>
        <begin position="68"/>
        <end position="97"/>
    </location>
</feature>
<dbReference type="Pfam" id="PF00089">
    <property type="entry name" value="Trypsin"/>
    <property type="match status" value="1"/>
</dbReference>
<feature type="signal peptide" evidence="6">
    <location>
        <begin position="1"/>
        <end position="33"/>
    </location>
</feature>
<evidence type="ECO:0000313" key="9">
    <source>
        <dbReference type="Proteomes" id="UP001431313"/>
    </source>
</evidence>
<dbReference type="InterPro" id="IPR043504">
    <property type="entry name" value="Peptidase_S1_PA_chymotrypsin"/>
</dbReference>